<dbReference type="AlphaFoldDB" id="X6M3J3"/>
<feature type="transmembrane region" description="Helical" evidence="1">
    <location>
        <begin position="120"/>
        <end position="139"/>
    </location>
</feature>
<sequence>MYMYIFYMRKKRFDIGWCQALEDTKWRLHIDYSDHQNNWFLRRRLDVGNPKYGLMYYGVWFVLVLLGIAISIIENRGQYSSTSRVLLAVPLLVSTIHCTVILIKLPAYNDTWHVREEIKYVCLCQLLCAILWLFFALLSDPQPPSVTYALLMLSGGYLFIFGGGGGGGEKGEKKGPPLLTFNLNFFIKK</sequence>
<keyword evidence="3" id="KW-1185">Reference proteome</keyword>
<feature type="transmembrane region" description="Helical" evidence="1">
    <location>
        <begin position="145"/>
        <end position="164"/>
    </location>
</feature>
<accession>X6M3J3</accession>
<gene>
    <name evidence="2" type="ORF">RFI_28893</name>
</gene>
<organism evidence="2 3">
    <name type="scientific">Reticulomyxa filosa</name>
    <dbReference type="NCBI Taxonomy" id="46433"/>
    <lineage>
        <taxon>Eukaryota</taxon>
        <taxon>Sar</taxon>
        <taxon>Rhizaria</taxon>
        <taxon>Retaria</taxon>
        <taxon>Foraminifera</taxon>
        <taxon>Monothalamids</taxon>
        <taxon>Reticulomyxidae</taxon>
        <taxon>Reticulomyxa</taxon>
    </lineage>
</organism>
<evidence type="ECO:0000313" key="3">
    <source>
        <dbReference type="Proteomes" id="UP000023152"/>
    </source>
</evidence>
<evidence type="ECO:0000256" key="1">
    <source>
        <dbReference type="SAM" id="Phobius"/>
    </source>
</evidence>
<dbReference type="EMBL" id="ASPP01024930">
    <property type="protein sequence ID" value="ETO08494.1"/>
    <property type="molecule type" value="Genomic_DNA"/>
</dbReference>
<reference evidence="2 3" key="1">
    <citation type="journal article" date="2013" name="Curr. Biol.">
        <title>The Genome of the Foraminiferan Reticulomyxa filosa.</title>
        <authorList>
            <person name="Glockner G."/>
            <person name="Hulsmann N."/>
            <person name="Schleicher M."/>
            <person name="Noegel A.A."/>
            <person name="Eichinger L."/>
            <person name="Gallinger C."/>
            <person name="Pawlowski J."/>
            <person name="Sierra R."/>
            <person name="Euteneuer U."/>
            <person name="Pillet L."/>
            <person name="Moustafa A."/>
            <person name="Platzer M."/>
            <person name="Groth M."/>
            <person name="Szafranski K."/>
            <person name="Schliwa M."/>
        </authorList>
    </citation>
    <scope>NUCLEOTIDE SEQUENCE [LARGE SCALE GENOMIC DNA]</scope>
</reference>
<keyword evidence="1" id="KW-1133">Transmembrane helix</keyword>
<keyword evidence="1" id="KW-0812">Transmembrane</keyword>
<feature type="transmembrane region" description="Helical" evidence="1">
    <location>
        <begin position="85"/>
        <end position="108"/>
    </location>
</feature>
<dbReference type="Proteomes" id="UP000023152">
    <property type="component" value="Unassembled WGS sequence"/>
</dbReference>
<keyword evidence="1" id="KW-0472">Membrane</keyword>
<protein>
    <submittedName>
        <fullName evidence="2">Uncharacterized protein</fullName>
    </submittedName>
</protein>
<comment type="caution">
    <text evidence="2">The sequence shown here is derived from an EMBL/GenBank/DDBJ whole genome shotgun (WGS) entry which is preliminary data.</text>
</comment>
<feature type="transmembrane region" description="Helical" evidence="1">
    <location>
        <begin position="52"/>
        <end position="73"/>
    </location>
</feature>
<evidence type="ECO:0000313" key="2">
    <source>
        <dbReference type="EMBL" id="ETO08494.1"/>
    </source>
</evidence>
<name>X6M3J3_RETFI</name>
<proteinExistence type="predicted"/>